<evidence type="ECO:0000313" key="1">
    <source>
        <dbReference type="EMBL" id="MCZ6159660.1"/>
    </source>
</evidence>
<proteinExistence type="predicted"/>
<evidence type="ECO:0000313" key="2">
    <source>
        <dbReference type="Proteomes" id="UP001075225"/>
    </source>
</evidence>
<sequence length="149" mass="17120">MTLDGISKHLTDLGFECETSPIKSGIFIKRTIRNLPIVTYIFIKDEFLYMDVSNKNMPKYIIENDLPANTLIYKKLSDLNDTVRFGTWFIKNVDNKPISIAFRYSFPLSCINALPIDEILNAMNNEVALTNQSIEIFIKGKNEVKDICF</sequence>
<organism evidence="1 2">
    <name type="scientific">Campylobacter ureolyticus</name>
    <dbReference type="NCBI Taxonomy" id="827"/>
    <lineage>
        <taxon>Bacteria</taxon>
        <taxon>Pseudomonadati</taxon>
        <taxon>Campylobacterota</taxon>
        <taxon>Epsilonproteobacteria</taxon>
        <taxon>Campylobacterales</taxon>
        <taxon>Campylobacteraceae</taxon>
        <taxon>Campylobacter</taxon>
    </lineage>
</organism>
<dbReference type="RefSeq" id="WP_269484582.1">
    <property type="nucleotide sequence ID" value="NZ_JAPXGO010000002.1"/>
</dbReference>
<dbReference type="EMBL" id="JAPXGO010000002">
    <property type="protein sequence ID" value="MCZ6159660.1"/>
    <property type="molecule type" value="Genomic_DNA"/>
</dbReference>
<dbReference type="AlphaFoldDB" id="A0A9Q4KKJ8"/>
<gene>
    <name evidence="1" type="ORF">O6B32_04115</name>
</gene>
<comment type="caution">
    <text evidence="1">The sequence shown here is derived from an EMBL/GenBank/DDBJ whole genome shotgun (WGS) entry which is preliminary data.</text>
</comment>
<reference evidence="1" key="1">
    <citation type="submission" date="2022-12" db="EMBL/GenBank/DDBJ databases">
        <title>Species Delineation and Comparative Genomics within the Campylobacter ureolyticus Complex.</title>
        <authorList>
            <person name="Maki J."/>
            <person name="Howard M."/>
            <person name="Connelly S."/>
            <person name="Hardy D.J."/>
            <person name="Cameron A."/>
        </authorList>
    </citation>
    <scope>NUCLEOTIDE SEQUENCE</scope>
    <source>
        <strain evidence="1">URMC_787</strain>
    </source>
</reference>
<dbReference type="Proteomes" id="UP001075225">
    <property type="component" value="Unassembled WGS sequence"/>
</dbReference>
<accession>A0A9Q4KKJ8</accession>
<protein>
    <submittedName>
        <fullName evidence="1">Uncharacterized protein</fullName>
    </submittedName>
</protein>
<name>A0A9Q4KKJ8_9BACT</name>